<dbReference type="SUPFAM" id="SSF51161">
    <property type="entry name" value="Trimeric LpxA-like enzymes"/>
    <property type="match status" value="1"/>
</dbReference>
<gene>
    <name evidence="3" type="ORF">HUE88_03045</name>
</gene>
<keyword evidence="4" id="KW-1185">Reference proteome</keyword>
<dbReference type="GO" id="GO:0005829">
    <property type="term" value="C:cytosol"/>
    <property type="evidence" value="ECO:0007669"/>
    <property type="project" value="TreeGrafter"/>
</dbReference>
<reference evidence="3 4" key="1">
    <citation type="submission" date="2020-05" db="EMBL/GenBank/DDBJ databases">
        <title>Sulfurimonas marisnigri, sp. nov., and Sulfurimonas baltica, sp. nov., manganese oxide reducing chemolithoautotrophs of the class Epsilonproteobacteria isolated from the pelagic redoxclines of the Black and Baltic Seas and emended description of the genus Sulfurimonas.</title>
        <authorList>
            <person name="Henkel J.V."/>
            <person name="Laudan C."/>
            <person name="Werner J."/>
            <person name="Neu T."/>
            <person name="Plewe S."/>
            <person name="Sproer C."/>
            <person name="Bunk B."/>
            <person name="Schulz-Vogt H.N."/>
        </authorList>
    </citation>
    <scope>NUCLEOTIDE SEQUENCE [LARGE SCALE GENOMIC DNA]</scope>
    <source>
        <strain evidence="3 4">GD2</strain>
    </source>
</reference>
<dbReference type="InterPro" id="IPR051159">
    <property type="entry name" value="Hexapeptide_acetyltransf"/>
</dbReference>
<dbReference type="PANTHER" id="PTHR23416:SF23">
    <property type="entry name" value="ACETYLTRANSFERASE C18B11.09C-RELATED"/>
    <property type="match status" value="1"/>
</dbReference>
<dbReference type="Pfam" id="PF14602">
    <property type="entry name" value="Hexapep_2"/>
    <property type="match status" value="2"/>
</dbReference>
<dbReference type="Proteomes" id="UP000593994">
    <property type="component" value="Chromosome"/>
</dbReference>
<protein>
    <submittedName>
        <fullName evidence="3">Acyltransferase</fullName>
    </submittedName>
</protein>
<dbReference type="InterPro" id="IPR011004">
    <property type="entry name" value="Trimer_LpxA-like_sf"/>
</dbReference>
<evidence type="ECO:0000313" key="4">
    <source>
        <dbReference type="Proteomes" id="UP000593994"/>
    </source>
</evidence>
<evidence type="ECO:0000313" key="3">
    <source>
        <dbReference type="EMBL" id="QOY52682.1"/>
    </source>
</evidence>
<dbReference type="RefSeq" id="WP_194370938.1">
    <property type="nucleotide sequence ID" value="NZ_CP054492.1"/>
</dbReference>
<comment type="similarity">
    <text evidence="1">Belongs to the transferase hexapeptide repeat family.</text>
</comment>
<name>A0A7S7LW90_9BACT</name>
<dbReference type="EMBL" id="CP054492">
    <property type="protein sequence ID" value="QOY52682.1"/>
    <property type="molecule type" value="Genomic_DNA"/>
</dbReference>
<sequence>MNLFDLETPPALREQILKYFASSTMTDVERARLFGLPENCRMREGAKIISPENLKIGKNVWIGENAILDASGGLEIGDNTQIGLGVYIWSHDSYKSAIMGINTKENKKGIIRKKTTIGKNCFIGGPSVIMPGVSIHDKCVISPMSVVYEDLPDKTIYQPYKTFFDLRNEVQKKDLIIKEMQNDLELIKRNLGI</sequence>
<keyword evidence="2 3" id="KW-0808">Transferase</keyword>
<dbReference type="PANTHER" id="PTHR23416">
    <property type="entry name" value="SIALIC ACID SYNTHASE-RELATED"/>
    <property type="match status" value="1"/>
</dbReference>
<evidence type="ECO:0000256" key="2">
    <source>
        <dbReference type="ARBA" id="ARBA00022679"/>
    </source>
</evidence>
<dbReference type="InterPro" id="IPR001451">
    <property type="entry name" value="Hexapep"/>
</dbReference>
<proteinExistence type="inferred from homology"/>
<keyword evidence="3" id="KW-0012">Acyltransferase</keyword>
<dbReference type="GO" id="GO:0008374">
    <property type="term" value="F:O-acyltransferase activity"/>
    <property type="evidence" value="ECO:0007669"/>
    <property type="project" value="TreeGrafter"/>
</dbReference>
<dbReference type="Gene3D" id="2.160.10.10">
    <property type="entry name" value="Hexapeptide repeat proteins"/>
    <property type="match status" value="1"/>
</dbReference>
<dbReference type="CDD" id="cd04647">
    <property type="entry name" value="LbH_MAT_like"/>
    <property type="match status" value="1"/>
</dbReference>
<dbReference type="KEGG" id="sbal:HUE88_03045"/>
<accession>A0A7S7LW90</accession>
<evidence type="ECO:0000256" key="1">
    <source>
        <dbReference type="ARBA" id="ARBA00007274"/>
    </source>
</evidence>
<dbReference type="AlphaFoldDB" id="A0A7S7LW90"/>
<organism evidence="3 4">
    <name type="scientific">Candidatus Sulfurimonas baltica</name>
    <dbReference type="NCBI Taxonomy" id="2740404"/>
    <lineage>
        <taxon>Bacteria</taxon>
        <taxon>Pseudomonadati</taxon>
        <taxon>Campylobacterota</taxon>
        <taxon>Epsilonproteobacteria</taxon>
        <taxon>Campylobacterales</taxon>
        <taxon>Sulfurimonadaceae</taxon>
        <taxon>Sulfurimonas</taxon>
    </lineage>
</organism>